<dbReference type="Proteomes" id="UP000506160">
    <property type="component" value="Unassembled WGS sequence"/>
</dbReference>
<gene>
    <name evidence="1" type="ORF">O970_04145</name>
</gene>
<organism evidence="1 2">
    <name type="scientific">Candidatus Schmidhempelia bombi str. Bimp</name>
    <dbReference type="NCBI Taxonomy" id="1387197"/>
    <lineage>
        <taxon>Bacteria</taxon>
        <taxon>Pseudomonadati</taxon>
        <taxon>Pseudomonadota</taxon>
        <taxon>Gammaproteobacteria</taxon>
        <taxon>Orbales</taxon>
        <taxon>Orbaceae</taxon>
        <taxon>Candidatus Schmidhempelia</taxon>
    </lineage>
</organism>
<sequence length="130" mass="14618">MLSKLTNLKPDIFYVQLYKNKFIVRNMVTDKEMSMAREAAGLSPRMILPNVNLAHQQLTPLFALLATSYRPAYCLFHPRQLIEGGITTVERDAFSELGHRLLGKKGHIMLSDSPTDLTKAQLLLATLSFA</sequence>
<name>A0AB94ID80_9GAMM</name>
<reference evidence="1 2" key="1">
    <citation type="journal article" date="2014" name="Appl. Environ. Microbiol.">
        <title>Genomic features of a bumble bee symbiont reflect its host environment.</title>
        <authorList>
            <person name="Martinson V.G."/>
            <person name="Magoc T."/>
            <person name="Koch H."/>
            <person name="Salzberg S.L."/>
            <person name="Moran N.A."/>
        </authorList>
    </citation>
    <scope>NUCLEOTIDE SEQUENCE [LARGE SCALE GENOMIC DNA]</scope>
    <source>
        <strain evidence="1 2">Bimp</strain>
    </source>
</reference>
<protein>
    <submittedName>
        <fullName evidence="1">Uncharacterized protein</fullName>
    </submittedName>
</protein>
<dbReference type="EMBL" id="AWGA01000043">
    <property type="protein sequence ID" value="TEA27380.1"/>
    <property type="molecule type" value="Genomic_DNA"/>
</dbReference>
<keyword evidence="2" id="KW-1185">Reference proteome</keyword>
<dbReference type="AlphaFoldDB" id="A0AB94ID80"/>
<evidence type="ECO:0000313" key="1">
    <source>
        <dbReference type="EMBL" id="TEA27380.1"/>
    </source>
</evidence>
<evidence type="ECO:0000313" key="2">
    <source>
        <dbReference type="Proteomes" id="UP000506160"/>
    </source>
</evidence>
<dbReference type="RefSeq" id="WP_024495898.1">
    <property type="nucleotide sequence ID" value="NZ_AWGA01000043.1"/>
</dbReference>
<comment type="caution">
    <text evidence="1">The sequence shown here is derived from an EMBL/GenBank/DDBJ whole genome shotgun (WGS) entry which is preliminary data.</text>
</comment>
<accession>A0AB94ID80</accession>
<proteinExistence type="predicted"/>